<feature type="region of interest" description="Disordered" evidence="1">
    <location>
        <begin position="1096"/>
        <end position="1131"/>
    </location>
</feature>
<feature type="compositionally biased region" description="Basic and acidic residues" evidence="1">
    <location>
        <begin position="1096"/>
        <end position="1105"/>
    </location>
</feature>
<keyword evidence="2" id="KW-0472">Membrane</keyword>
<evidence type="ECO:0000259" key="3">
    <source>
        <dbReference type="PROSITE" id="PS50868"/>
    </source>
</evidence>
<keyword evidence="2" id="KW-0812">Transmembrane</keyword>
<comment type="caution">
    <text evidence="4">The sequence shown here is derived from an EMBL/GenBank/DDBJ whole genome shotgun (WGS) entry which is preliminary data.</text>
</comment>
<dbReference type="EMBL" id="NWSH01002941">
    <property type="protein sequence ID" value="PCG67246.1"/>
    <property type="molecule type" value="Genomic_DNA"/>
</dbReference>
<feature type="transmembrane region" description="Helical" evidence="2">
    <location>
        <begin position="2202"/>
        <end position="2224"/>
    </location>
</feature>
<feature type="compositionally biased region" description="Basic residues" evidence="1">
    <location>
        <begin position="1607"/>
        <end position="1616"/>
    </location>
</feature>
<feature type="region of interest" description="Disordered" evidence="1">
    <location>
        <begin position="909"/>
        <end position="934"/>
    </location>
</feature>
<feature type="region of interest" description="Disordered" evidence="1">
    <location>
        <begin position="327"/>
        <end position="350"/>
    </location>
</feature>
<feature type="compositionally biased region" description="Basic and acidic residues" evidence="1">
    <location>
        <begin position="1576"/>
        <end position="1606"/>
    </location>
</feature>
<keyword evidence="2" id="KW-1133">Transmembrane helix</keyword>
<feature type="domain" description="Post-SET" evidence="3">
    <location>
        <begin position="1930"/>
        <end position="1946"/>
    </location>
</feature>
<evidence type="ECO:0000256" key="1">
    <source>
        <dbReference type="SAM" id="MobiDB-lite"/>
    </source>
</evidence>
<feature type="compositionally biased region" description="Basic and acidic residues" evidence="1">
    <location>
        <begin position="1422"/>
        <end position="1441"/>
    </location>
</feature>
<feature type="compositionally biased region" description="Basic and acidic residues" evidence="1">
    <location>
        <begin position="509"/>
        <end position="518"/>
    </location>
</feature>
<feature type="region of interest" description="Disordered" evidence="1">
    <location>
        <begin position="955"/>
        <end position="977"/>
    </location>
</feature>
<feature type="region of interest" description="Disordered" evidence="1">
    <location>
        <begin position="1709"/>
        <end position="1747"/>
    </location>
</feature>
<feature type="compositionally biased region" description="Basic and acidic residues" evidence="1">
    <location>
        <begin position="1911"/>
        <end position="1921"/>
    </location>
</feature>
<dbReference type="PROSITE" id="PS50868">
    <property type="entry name" value="POST_SET"/>
    <property type="match status" value="1"/>
</dbReference>
<feature type="compositionally biased region" description="Basic and acidic residues" evidence="1">
    <location>
        <begin position="967"/>
        <end position="977"/>
    </location>
</feature>
<name>A0A2A4J682_HELVI</name>
<accession>A0A2A4J682</accession>
<feature type="region of interest" description="Disordered" evidence="1">
    <location>
        <begin position="464"/>
        <end position="522"/>
    </location>
</feature>
<feature type="compositionally biased region" description="Polar residues" evidence="1">
    <location>
        <begin position="572"/>
        <end position="584"/>
    </location>
</feature>
<feature type="region of interest" description="Disordered" evidence="1">
    <location>
        <begin position="1422"/>
        <end position="1446"/>
    </location>
</feature>
<feature type="compositionally biased region" description="Basic and acidic residues" evidence="1">
    <location>
        <begin position="1720"/>
        <end position="1742"/>
    </location>
</feature>
<feature type="region of interest" description="Disordered" evidence="1">
    <location>
        <begin position="692"/>
        <end position="726"/>
    </location>
</feature>
<dbReference type="InterPro" id="IPR003616">
    <property type="entry name" value="Post-SET_dom"/>
</dbReference>
<feature type="compositionally biased region" description="Polar residues" evidence="1">
    <location>
        <begin position="909"/>
        <end position="932"/>
    </location>
</feature>
<gene>
    <name evidence="4" type="ORF">B5V51_6663</name>
</gene>
<feature type="region of interest" description="Disordered" evidence="1">
    <location>
        <begin position="1575"/>
        <end position="1618"/>
    </location>
</feature>
<proteinExistence type="predicted"/>
<protein>
    <recommendedName>
        <fullName evidence="3">Post-SET domain-containing protein</fullName>
    </recommendedName>
</protein>
<evidence type="ECO:0000256" key="2">
    <source>
        <dbReference type="SAM" id="Phobius"/>
    </source>
</evidence>
<sequence length="2241" mass="257448">MLKKRAAKDWECNSPACVNAGCKPEQCLKKKTRGAGARRGRTKSRHSISTRPKRVKVTGSRVQAKLKSSNKSKSSMTTFSKICECPPMVELPEKRLKSPKHKTRGILKEPKIQEKTMKTYTLKKTDSFVNTDKKQVVPESKLKSVVCKCKTSKSSNSLTTILRRQTMQSVSKSEIKLKPPSPILRNKPKQKLVIKEVSIEEKPMKNKVEPQLVLTEVVLEEKKPLKKSKKSKLGHALCECKPSTKSFSSMTSISKSNVLSTEEVLQQHGVYKTGRPRQHIKPVKYPQKTSSKSSFSTTLLSKPKLKMKETMRSPKRYKQEKNIILIRHKPRRKKDKTPLQTSEEPESGKKAVKITSSFKFEIEFSKKLNPELTNREQIIPDVQPTNERRMKPIYSRSQHKKYQHSKTQVSDMPCVCELSKSSQISQISNFRESVSQTSKPRRGSVLPYAKCECDPENYARILLSRSKPQRRSAISSTDRLRRKSTGSSTFSSRDTETFTKNNYPPPQNIERDRTEISHPKRQAVRITSNFSFDIEFYRDKSPTTKAEKKNEHTDYRRKYKERDYETRDSHSRQNTLSQSRSSQSFKNIQLGHRLKRCLCTLRLSHKKIPKVTHVVSRKTMTSFRTKELVITASKKKTQTCECEPYFYTPGECNPYVCPERLKELNRKQNLRVSKDTNTMVAKKKSISAYAPSTKSFSKGIQHRENKLKKPKSNYSYSSKEESRVSSGKTAKQAVRIGSNFTFDIEFSKKINNEQNLHGQEYATGMKKGRKQLQHKGIKVYKPRIRHESSEMYKPVKTKQTHTEPFLRKCFCTLKLLKKNKKKEETSPLHHNTYVMHMQNNTFTTNRADIHYNYGSKIQPFEYMCIPEERNPCMREKPLRLREIDLQNKFSRMTDLAPISALSNMTQTMNSSETHYTASNNKDSKTNNVVSSRSKQKALRVGSTFSCNIELLKKKSAQKSKTRKKSTRDKIQERDHQKIRLDTIESQDFKKAPHVAAEIEHNPKKKGSSLGAALKKCFCTFKFPRCNNNGKQENKNNIIHEHTKPLSNPQIEFKSKKKISQFLNPVKSDALVPNFCFPKMCESYNCYEKLQHPEINRSRDRNVNTDRHKKSVMRATSSFNSSSKSKSTQSRLLEQISAREKKMRVPQKDTGTTCFLSPSRQAVRISSNFRIKANNYFVPSTHNIGNSIRGDKHNSESKTSTANKIKGTNDKQVALKQSYPKSEKVRKEQKSSNVGFLLKRCFCTLGLQTKYTTPKTQMLKSENQKNLPITTQLVPILQSNDDSYNCNARAIPKLNCGIDEYRYGGVPLELKLPKDPFKEYIFGHQNCTKNIDMKNSTSFEKRLKSGINLNFNEYQVGYLINTQRLSPFYQSFYALNLKVSKLKNAPQYTHDLQDNKYEPRICAPYECDPVECLKRIDSRFQKSKLSETDRKESKSTESYEKNKKNKNKMVKVHKKCCFGKHQGTPMTIRSDLSLNMRVHKNLKLKNNNMQYSRHDVHVASDARVAMSLYKAKKQRNDGTPSISRRTHCRTIASQSTQTQVRLSEARNCCQGRNKASGITKFLSKCFCKSKLNNESQKLPEKERKKSNKPKEKGLKLEKAKDTPENKKTKPNKLKKKQINAVSENKKNCKCEETSVNKPCRKSIDANRSKYKSTASLMSRPRKSIKLRSIQPKGKDWSSCSNCVQKKRRRRDNSLGQSRNVTFVSHVDMMNSYKDGSQGKGDQARSGDRIPAGGEKKNSKKSKELSLNNAKNTKGSIKVFCMFNSLFKGNKSKQQPIKNIDSEPLFELLVNEGDMQIMNKEEVLHNLGSTGEESEAMKIARTAIQKGEVSPPRIEMIIDRKSARVLNKEEIIQLINKQGTKTGAIKQAEHLPQLRTAQVRTAQLRTAQLRTAQTTGSHPQGGRKIYSQSHGTTKTDVKKTDEAKPVKVKPRKFKPCICGSVVCRKNLDNLKKEQRSVKSLKIKPCVCGSDICKEESQKMPKVLLKAARRAQHAKDLAKQHIIDEKTYQKQRLVRKRIYARDDKELHHKRAIENKREMKLVKKYDTAPSVLMVAESLIDLGGFGANAFCDIMRSAVRVARHPRDGVYNIKDALHDPSHAAKEIKQTLRGMGLFATFARIKRRMLKMPVAKAAIGTLESFPVTNYLVHIADKDPKHRMKKFKQKRFREPLDFQCSLFMGSLRKRPFLKVYFMCPWFYPHCLGMLKIWQQFVDIIIFLLAVVVWSPCILTMELCRYLMCFVFCSGG</sequence>
<feature type="region of interest" description="Disordered" evidence="1">
    <location>
        <begin position="1186"/>
        <end position="1210"/>
    </location>
</feature>
<evidence type="ECO:0000313" key="4">
    <source>
        <dbReference type="EMBL" id="PCG67246.1"/>
    </source>
</evidence>
<feature type="region of interest" description="Disordered" evidence="1">
    <location>
        <begin position="28"/>
        <end position="53"/>
    </location>
</feature>
<feature type="region of interest" description="Disordered" evidence="1">
    <location>
        <begin position="1667"/>
        <end position="1696"/>
    </location>
</feature>
<feature type="compositionally biased region" description="Polar residues" evidence="1">
    <location>
        <begin position="485"/>
        <end position="502"/>
    </location>
</feature>
<feature type="compositionally biased region" description="Low complexity" evidence="1">
    <location>
        <begin position="1115"/>
        <end position="1129"/>
    </location>
</feature>
<reference evidence="4" key="1">
    <citation type="submission" date="2017-09" db="EMBL/GenBank/DDBJ databases">
        <title>Contemporary evolution of a Lepidopteran species, Heliothis virescens, in response to modern agricultural practices.</title>
        <authorList>
            <person name="Fritz M.L."/>
            <person name="Deyonke A.M."/>
            <person name="Papanicolaou A."/>
            <person name="Micinski S."/>
            <person name="Westbrook J."/>
            <person name="Gould F."/>
        </authorList>
    </citation>
    <scope>NUCLEOTIDE SEQUENCE [LARGE SCALE GENOMIC DNA]</scope>
    <source>
        <strain evidence="4">HvINT-</strain>
        <tissue evidence="4">Whole body</tissue>
    </source>
</reference>
<feature type="compositionally biased region" description="Basic residues" evidence="1">
    <location>
        <begin position="29"/>
        <end position="53"/>
    </location>
</feature>
<feature type="compositionally biased region" description="Basic and acidic residues" evidence="1">
    <location>
        <begin position="543"/>
        <end position="571"/>
    </location>
</feature>
<feature type="region of interest" description="Disordered" evidence="1">
    <location>
        <begin position="543"/>
        <end position="584"/>
    </location>
</feature>
<dbReference type="GO" id="GO:0003824">
    <property type="term" value="F:catalytic activity"/>
    <property type="evidence" value="ECO:0007669"/>
    <property type="project" value="UniProtKB-ARBA"/>
</dbReference>
<feature type="compositionally biased region" description="Basic residues" evidence="1">
    <location>
        <begin position="955"/>
        <end position="966"/>
    </location>
</feature>
<organism evidence="4">
    <name type="scientific">Heliothis virescens</name>
    <name type="common">Tobacco budworm moth</name>
    <dbReference type="NCBI Taxonomy" id="7102"/>
    <lineage>
        <taxon>Eukaryota</taxon>
        <taxon>Metazoa</taxon>
        <taxon>Ecdysozoa</taxon>
        <taxon>Arthropoda</taxon>
        <taxon>Hexapoda</taxon>
        <taxon>Insecta</taxon>
        <taxon>Pterygota</taxon>
        <taxon>Neoptera</taxon>
        <taxon>Endopterygota</taxon>
        <taxon>Lepidoptera</taxon>
        <taxon>Glossata</taxon>
        <taxon>Ditrysia</taxon>
        <taxon>Noctuoidea</taxon>
        <taxon>Noctuidae</taxon>
        <taxon>Heliothinae</taxon>
        <taxon>Heliothis</taxon>
    </lineage>
</organism>
<feature type="region of interest" description="Disordered" evidence="1">
    <location>
        <begin position="1889"/>
        <end position="1921"/>
    </location>
</feature>